<gene>
    <name evidence="15" type="primary">LOC117646778</name>
</gene>
<evidence type="ECO:0000313" key="15">
    <source>
        <dbReference type="RefSeq" id="XP_034243854.1"/>
    </source>
</evidence>
<dbReference type="Pfam" id="PF01406">
    <property type="entry name" value="tRNA-synt_1e"/>
    <property type="match status" value="1"/>
</dbReference>
<accession>A0A6P8ZPC3</accession>
<feature type="domain" description="tRNA synthetases class I catalytic" evidence="13">
    <location>
        <begin position="56"/>
        <end position="465"/>
    </location>
</feature>
<dbReference type="OrthoDB" id="438179at2759"/>
<feature type="compositionally biased region" description="Basic and acidic residues" evidence="12">
    <location>
        <begin position="709"/>
        <end position="718"/>
    </location>
</feature>
<comment type="cofactor">
    <cofactor evidence="1">
        <name>Zn(2+)</name>
        <dbReference type="ChEBI" id="CHEBI:29105"/>
    </cofactor>
</comment>
<dbReference type="PANTHER" id="PTHR10890">
    <property type="entry name" value="CYSTEINYL-TRNA SYNTHETASE"/>
    <property type="match status" value="1"/>
</dbReference>
<evidence type="ECO:0000256" key="7">
    <source>
        <dbReference type="ARBA" id="ARBA00022840"/>
    </source>
</evidence>
<evidence type="ECO:0000256" key="1">
    <source>
        <dbReference type="ARBA" id="ARBA00001947"/>
    </source>
</evidence>
<proteinExistence type="inferred from homology"/>
<keyword evidence="8" id="KW-0648">Protein biosynthesis</keyword>
<dbReference type="EC" id="6.1.1.16" evidence="2"/>
<evidence type="ECO:0000256" key="12">
    <source>
        <dbReference type="SAM" id="MobiDB-lite"/>
    </source>
</evidence>
<keyword evidence="3 15" id="KW-0436">Ligase</keyword>
<dbReference type="PANTHER" id="PTHR10890:SF3">
    <property type="entry name" value="CYSTEINE--TRNA LIGASE, CYTOPLASMIC"/>
    <property type="match status" value="1"/>
</dbReference>
<dbReference type="SUPFAM" id="SSF52374">
    <property type="entry name" value="Nucleotidylyl transferase"/>
    <property type="match status" value="1"/>
</dbReference>
<protein>
    <recommendedName>
        <fullName evidence="11">Cysteine--tRNA ligase, cytoplasmic</fullName>
        <ecNumber evidence="2">6.1.1.16</ecNumber>
    </recommendedName>
    <alternativeName>
        <fullName evidence="10">Cysteinyl-tRNA synthetase</fullName>
    </alternativeName>
</protein>
<dbReference type="GO" id="GO:0004817">
    <property type="term" value="F:cysteine-tRNA ligase activity"/>
    <property type="evidence" value="ECO:0007669"/>
    <property type="project" value="UniProtKB-EC"/>
</dbReference>
<evidence type="ECO:0000256" key="11">
    <source>
        <dbReference type="ARBA" id="ARBA00039362"/>
    </source>
</evidence>
<keyword evidence="4" id="KW-0479">Metal-binding</keyword>
<dbReference type="InterPro" id="IPR014729">
    <property type="entry name" value="Rossmann-like_a/b/a_fold"/>
</dbReference>
<keyword evidence="6" id="KW-0862">Zinc</keyword>
<dbReference type="GO" id="GO:0005737">
    <property type="term" value="C:cytoplasm"/>
    <property type="evidence" value="ECO:0007669"/>
    <property type="project" value="TreeGrafter"/>
</dbReference>
<dbReference type="CDD" id="cd00672">
    <property type="entry name" value="CysRS_core"/>
    <property type="match status" value="1"/>
</dbReference>
<evidence type="ECO:0000256" key="8">
    <source>
        <dbReference type="ARBA" id="ARBA00022917"/>
    </source>
</evidence>
<dbReference type="InterPro" id="IPR015803">
    <property type="entry name" value="Cys-tRNA-ligase"/>
</dbReference>
<evidence type="ECO:0000256" key="6">
    <source>
        <dbReference type="ARBA" id="ARBA00022833"/>
    </source>
</evidence>
<keyword evidence="5" id="KW-0547">Nucleotide-binding</keyword>
<dbReference type="PRINTS" id="PR00983">
    <property type="entry name" value="TRNASYNTHCYS"/>
</dbReference>
<dbReference type="KEGG" id="tpal:117646778"/>
<dbReference type="Gene3D" id="3.40.50.620">
    <property type="entry name" value="HUPs"/>
    <property type="match status" value="1"/>
</dbReference>
<dbReference type="CTD" id="36784"/>
<feature type="compositionally biased region" description="Basic and acidic residues" evidence="12">
    <location>
        <begin position="673"/>
        <end position="686"/>
    </location>
</feature>
<dbReference type="SUPFAM" id="SSF47323">
    <property type="entry name" value="Anticodon-binding domain of a subclass of class I aminoacyl-tRNA synthetases"/>
    <property type="match status" value="1"/>
</dbReference>
<name>A0A6P8ZPC3_THRPL</name>
<evidence type="ECO:0000256" key="3">
    <source>
        <dbReference type="ARBA" id="ARBA00022598"/>
    </source>
</evidence>
<evidence type="ECO:0000256" key="5">
    <source>
        <dbReference type="ARBA" id="ARBA00022741"/>
    </source>
</evidence>
<organism evidence="15">
    <name type="scientific">Thrips palmi</name>
    <name type="common">Melon thrips</name>
    <dbReference type="NCBI Taxonomy" id="161013"/>
    <lineage>
        <taxon>Eukaryota</taxon>
        <taxon>Metazoa</taxon>
        <taxon>Ecdysozoa</taxon>
        <taxon>Arthropoda</taxon>
        <taxon>Hexapoda</taxon>
        <taxon>Insecta</taxon>
        <taxon>Pterygota</taxon>
        <taxon>Neoptera</taxon>
        <taxon>Paraneoptera</taxon>
        <taxon>Thysanoptera</taxon>
        <taxon>Terebrantia</taxon>
        <taxon>Thripoidea</taxon>
        <taxon>Thripidae</taxon>
        <taxon>Thrips</taxon>
    </lineage>
</organism>
<evidence type="ECO:0000259" key="13">
    <source>
        <dbReference type="Pfam" id="PF01406"/>
    </source>
</evidence>
<dbReference type="InParanoid" id="A0A6P8ZPC3"/>
<dbReference type="FunCoup" id="A0A6P8ZPC3">
    <property type="interactions" value="2288"/>
</dbReference>
<evidence type="ECO:0000256" key="4">
    <source>
        <dbReference type="ARBA" id="ARBA00022723"/>
    </source>
</evidence>
<feature type="region of interest" description="Disordered" evidence="12">
    <location>
        <begin position="673"/>
        <end position="737"/>
    </location>
</feature>
<dbReference type="RefSeq" id="XP_034243854.1">
    <property type="nucleotide sequence ID" value="XM_034387963.1"/>
</dbReference>
<dbReference type="GO" id="GO:0006423">
    <property type="term" value="P:cysteinyl-tRNA aminoacylation"/>
    <property type="evidence" value="ECO:0007669"/>
    <property type="project" value="InterPro"/>
</dbReference>
<evidence type="ECO:0000256" key="9">
    <source>
        <dbReference type="ARBA" id="ARBA00023146"/>
    </source>
</evidence>
<keyword evidence="7" id="KW-0067">ATP-binding</keyword>
<reference evidence="15" key="1">
    <citation type="submission" date="2025-08" db="UniProtKB">
        <authorList>
            <consortium name="RefSeq"/>
        </authorList>
    </citation>
    <scope>IDENTIFICATION</scope>
    <source>
        <tissue evidence="15">Total insect</tissue>
    </source>
</reference>
<keyword evidence="14" id="KW-1185">Reference proteome</keyword>
<dbReference type="InterPro" id="IPR032678">
    <property type="entry name" value="tRNA-synt_1_cat_dom"/>
</dbReference>
<evidence type="ECO:0000256" key="10">
    <source>
        <dbReference type="ARBA" id="ARBA00031499"/>
    </source>
</evidence>
<dbReference type="AlphaFoldDB" id="A0A6P8ZPC3"/>
<dbReference type="GO" id="GO:0046872">
    <property type="term" value="F:metal ion binding"/>
    <property type="evidence" value="ECO:0007669"/>
    <property type="project" value="UniProtKB-KW"/>
</dbReference>
<evidence type="ECO:0000256" key="2">
    <source>
        <dbReference type="ARBA" id="ARBA00012832"/>
    </source>
</evidence>
<dbReference type="Proteomes" id="UP000515158">
    <property type="component" value="Unplaced"/>
</dbReference>
<dbReference type="InterPro" id="IPR024909">
    <property type="entry name" value="Cys-tRNA/MSH_ligase"/>
</dbReference>
<keyword evidence="9" id="KW-0030">Aminoacyl-tRNA synthetase</keyword>
<dbReference type="HAMAP" id="MF_00041">
    <property type="entry name" value="Cys_tRNA_synth"/>
    <property type="match status" value="1"/>
</dbReference>
<dbReference type="NCBIfam" id="TIGR00435">
    <property type="entry name" value="cysS"/>
    <property type="match status" value="1"/>
</dbReference>
<sequence length="758" mass="86100">MYHGMKATLRLLASVIPSAGIRSMSKRVQPKWEPPSRTAIPVLKLYNSLTRQKEEFVPQNGRKVTWYSCGPTVYDASHMGHARSYISFDILRRVLSDYFNFDVQYVMNITDIDDKIIKRARQHYLFEQYLKEEKSLSQILEDVDAVVRRLKETLQNTTDPDKKIMLDQMLSKVVVVMGDVEIAVKSKSEENILAAKKNLLEVAKDPLSDWLDSSLGSSVADNSIFSQLPRFWEAEFHKDMDALNVLRPHVLTRVSEYVPEIIAFTQKIIDCGMAYEAGGSVYFDVGKFDSKENHHYAKLVPEAFGDEKQLQDGEGDLCIGQDRLNEKRSPTDFALWKKSKAGEPSWDSPWGSGRPGWHIECSVMASAILGPSIDIHTGGVDLKFPHHDNELAQSEAYFDNDNWIRYFLHSGHLTISGCKMSKSLKNFVTIKDALNKYSSRQLRFAFLLHSWKDTLDYSDNTMEVAVTYERMLNEFFLNVKDLARNVGQQTTLDSFQKWTPKELELFNKFSATKDAVHACLCDNVDTAGALKTVRDLVSACNSYLGDKSPDFSPNALLLKDVASYIMWLLRTFGALPSDSSIGFPLGTAENSGFDLEETVMPYVRILAEFRDSVRTQARETKDVVILKQCDNLRDDILPTVGVRLEDREVPPARVKLVDRETLLKEREAKQKAEEAKAAEKERKKQELAQAAALKESKRKIPPTEMFLQETDKYSKFDENGLPTHDAAGKEISKGQQKKLQKLQAAQAKLYEEYLSSKQ</sequence>
<dbReference type="InterPro" id="IPR009080">
    <property type="entry name" value="tRNAsynth_Ia_anticodon-bd"/>
</dbReference>
<dbReference type="GO" id="GO:0005524">
    <property type="term" value="F:ATP binding"/>
    <property type="evidence" value="ECO:0007669"/>
    <property type="project" value="UniProtKB-KW"/>
</dbReference>
<evidence type="ECO:0000313" key="14">
    <source>
        <dbReference type="Proteomes" id="UP000515158"/>
    </source>
</evidence>
<dbReference type="GeneID" id="117646778"/>